<name>A0A0A8ZZ30_ARUDO</name>
<reference evidence="1" key="1">
    <citation type="submission" date="2014-09" db="EMBL/GenBank/DDBJ databases">
        <authorList>
            <person name="Magalhaes I.L.F."/>
            <person name="Oliveira U."/>
            <person name="Santos F.R."/>
            <person name="Vidigal T.H.D.A."/>
            <person name="Brescovit A.D."/>
            <person name="Santos A.J."/>
        </authorList>
    </citation>
    <scope>NUCLEOTIDE SEQUENCE</scope>
    <source>
        <tissue evidence="1">Shoot tissue taken approximately 20 cm above the soil surface</tissue>
    </source>
</reference>
<organism evidence="1">
    <name type="scientific">Arundo donax</name>
    <name type="common">Giant reed</name>
    <name type="synonym">Donax arundinaceus</name>
    <dbReference type="NCBI Taxonomy" id="35708"/>
    <lineage>
        <taxon>Eukaryota</taxon>
        <taxon>Viridiplantae</taxon>
        <taxon>Streptophyta</taxon>
        <taxon>Embryophyta</taxon>
        <taxon>Tracheophyta</taxon>
        <taxon>Spermatophyta</taxon>
        <taxon>Magnoliopsida</taxon>
        <taxon>Liliopsida</taxon>
        <taxon>Poales</taxon>
        <taxon>Poaceae</taxon>
        <taxon>PACMAD clade</taxon>
        <taxon>Arundinoideae</taxon>
        <taxon>Arundineae</taxon>
        <taxon>Arundo</taxon>
    </lineage>
</organism>
<dbReference type="AlphaFoldDB" id="A0A0A8ZZ30"/>
<reference evidence="1" key="2">
    <citation type="journal article" date="2015" name="Data Brief">
        <title>Shoot transcriptome of the giant reed, Arundo donax.</title>
        <authorList>
            <person name="Barrero R.A."/>
            <person name="Guerrero F.D."/>
            <person name="Moolhuijzen P."/>
            <person name="Goolsby J.A."/>
            <person name="Tidwell J."/>
            <person name="Bellgard S.E."/>
            <person name="Bellgard M.I."/>
        </authorList>
    </citation>
    <scope>NUCLEOTIDE SEQUENCE</scope>
    <source>
        <tissue evidence="1">Shoot tissue taken approximately 20 cm above the soil surface</tissue>
    </source>
</reference>
<sequence>MFQTSSLIYFDLLPPVIKTLASISPRVAMKRPFPSPWSSLLPPSFDSVLHRAHPVPLEWIKQLPKSRSSMWRGTDLLGNNIDLAGELHPFGLPELDSTGSSAFREGVNASQLVCPAPGHAVPAQP</sequence>
<proteinExistence type="predicted"/>
<dbReference type="EMBL" id="GBRH01255875">
    <property type="protein sequence ID" value="JAD42020.1"/>
    <property type="molecule type" value="Transcribed_RNA"/>
</dbReference>
<evidence type="ECO:0000313" key="1">
    <source>
        <dbReference type="EMBL" id="JAD42020.1"/>
    </source>
</evidence>
<accession>A0A0A8ZZ30</accession>
<protein>
    <submittedName>
        <fullName evidence="1">Uncharacterized protein</fullName>
    </submittedName>
</protein>